<evidence type="ECO:0000256" key="2">
    <source>
        <dbReference type="ARBA" id="ARBA00022723"/>
    </source>
</evidence>
<gene>
    <name evidence="7" type="primary">pdxA</name>
    <name evidence="8" type="ORF">FTUN_0248</name>
</gene>
<evidence type="ECO:0000256" key="1">
    <source>
        <dbReference type="ARBA" id="ARBA00022490"/>
    </source>
</evidence>
<dbReference type="SUPFAM" id="SSF53659">
    <property type="entry name" value="Isocitrate/Isopropylmalate dehydrogenase-like"/>
    <property type="match status" value="1"/>
</dbReference>
<reference evidence="9" key="1">
    <citation type="submission" date="2020-05" db="EMBL/GenBank/DDBJ databases">
        <title>Frigoriglobus tundricola gen. nov., sp. nov., a psychrotolerant cellulolytic planctomycete of the family Gemmataceae with two divergent copies of 16S rRNA gene.</title>
        <authorList>
            <person name="Kulichevskaya I.S."/>
            <person name="Ivanova A.A."/>
            <person name="Naumoff D.G."/>
            <person name="Beletsky A.V."/>
            <person name="Rijpstra W.I.C."/>
            <person name="Sinninghe Damste J.S."/>
            <person name="Mardanov A.V."/>
            <person name="Ravin N.V."/>
            <person name="Dedysh S.N."/>
        </authorList>
    </citation>
    <scope>NUCLEOTIDE SEQUENCE [LARGE SCALE GENOMIC DNA]</scope>
    <source>
        <strain evidence="9">PL17</strain>
    </source>
</reference>
<organism evidence="8 9">
    <name type="scientific">Frigoriglobus tundricola</name>
    <dbReference type="NCBI Taxonomy" id="2774151"/>
    <lineage>
        <taxon>Bacteria</taxon>
        <taxon>Pseudomonadati</taxon>
        <taxon>Planctomycetota</taxon>
        <taxon>Planctomycetia</taxon>
        <taxon>Gemmatales</taxon>
        <taxon>Gemmataceae</taxon>
        <taxon>Frigoriglobus</taxon>
    </lineage>
</organism>
<feature type="binding site" evidence="7">
    <location>
        <position position="172"/>
    </location>
    <ligand>
        <name>a divalent metal cation</name>
        <dbReference type="ChEBI" id="CHEBI:60240"/>
        <note>ligand shared between dimeric partners</note>
    </ligand>
</feature>
<dbReference type="PANTHER" id="PTHR30004">
    <property type="entry name" value="4-HYDROXYTHREONINE-4-PHOSPHATE DEHYDROGENASE"/>
    <property type="match status" value="1"/>
</dbReference>
<keyword evidence="5 7" id="KW-0520">NAD</keyword>
<keyword evidence="6 7" id="KW-0664">Pyridoxine biosynthesis</keyword>
<dbReference type="PANTHER" id="PTHR30004:SF6">
    <property type="entry name" value="D-THREONATE 4-PHOSPHATE DEHYDROGENASE"/>
    <property type="match status" value="1"/>
</dbReference>
<dbReference type="GO" id="GO:0050570">
    <property type="term" value="F:4-hydroxythreonine-4-phosphate dehydrogenase activity"/>
    <property type="evidence" value="ECO:0007669"/>
    <property type="project" value="UniProtKB-UniRule"/>
</dbReference>
<protein>
    <recommendedName>
        <fullName evidence="7">4-hydroxythreonine-4-phosphate dehydrogenase</fullName>
        <ecNumber evidence="7">1.1.1.262</ecNumber>
    </recommendedName>
    <alternativeName>
        <fullName evidence="7">4-(phosphohydroxy)-L-threonine dehydrogenase</fullName>
    </alternativeName>
</protein>
<dbReference type="UniPathway" id="UPA00244">
    <property type="reaction ID" value="UER00312"/>
</dbReference>
<keyword evidence="2 7" id="KW-0479">Metal-binding</keyword>
<feature type="binding site" evidence="7">
    <location>
        <position position="143"/>
    </location>
    <ligand>
        <name>substrate</name>
    </ligand>
</feature>
<feature type="binding site" evidence="7">
    <location>
        <position position="298"/>
    </location>
    <ligand>
        <name>substrate</name>
    </ligand>
</feature>
<comment type="pathway">
    <text evidence="7">Cofactor biosynthesis; pyridoxine 5'-phosphate biosynthesis; pyridoxine 5'-phosphate from D-erythrose 4-phosphate: step 4/5.</text>
</comment>
<dbReference type="EMBL" id="CP053452">
    <property type="protein sequence ID" value="QJW92751.1"/>
    <property type="molecule type" value="Genomic_DNA"/>
</dbReference>
<keyword evidence="9" id="KW-1185">Reference proteome</keyword>
<comment type="cofactor">
    <cofactor evidence="7">
        <name>a divalent metal cation</name>
        <dbReference type="ChEBI" id="CHEBI:60240"/>
    </cofactor>
    <text evidence="7">Binds 1 divalent metal cation per subunit.</text>
</comment>
<keyword evidence="1 7" id="KW-0963">Cytoplasm</keyword>
<evidence type="ECO:0000313" key="8">
    <source>
        <dbReference type="EMBL" id="QJW92751.1"/>
    </source>
</evidence>
<evidence type="ECO:0000256" key="3">
    <source>
        <dbReference type="ARBA" id="ARBA00022857"/>
    </source>
</evidence>
<comment type="subcellular location">
    <subcellularLocation>
        <location evidence="7">Cytoplasm</location>
    </subcellularLocation>
</comment>
<comment type="miscellaneous">
    <text evidence="7">The active site is located at the dimer interface.</text>
</comment>
<dbReference type="AlphaFoldDB" id="A0A6M5YHB5"/>
<dbReference type="GO" id="GO:0051287">
    <property type="term" value="F:NAD binding"/>
    <property type="evidence" value="ECO:0007669"/>
    <property type="project" value="InterPro"/>
</dbReference>
<dbReference type="Proteomes" id="UP000503447">
    <property type="component" value="Chromosome"/>
</dbReference>
<evidence type="ECO:0000256" key="5">
    <source>
        <dbReference type="ARBA" id="ARBA00023027"/>
    </source>
</evidence>
<feature type="binding site" evidence="7">
    <location>
        <position position="272"/>
    </location>
    <ligand>
        <name>a divalent metal cation</name>
        <dbReference type="ChEBI" id="CHEBI:60240"/>
        <note>ligand shared between dimeric partners</note>
    </ligand>
</feature>
<comment type="subunit">
    <text evidence="7">Homodimer.</text>
</comment>
<dbReference type="InterPro" id="IPR037510">
    <property type="entry name" value="PdxA"/>
</dbReference>
<feature type="binding site" evidence="7">
    <location>
        <position position="280"/>
    </location>
    <ligand>
        <name>substrate</name>
    </ligand>
</feature>
<name>A0A6M5YHB5_9BACT</name>
<dbReference type="KEGG" id="ftj:FTUN_0248"/>
<comment type="catalytic activity">
    <reaction evidence="7">
        <text>4-(phosphooxy)-L-threonine + NAD(+) = 3-amino-2-oxopropyl phosphate + CO2 + NADH</text>
        <dbReference type="Rhea" id="RHEA:32275"/>
        <dbReference type="ChEBI" id="CHEBI:16526"/>
        <dbReference type="ChEBI" id="CHEBI:57279"/>
        <dbReference type="ChEBI" id="CHEBI:57540"/>
        <dbReference type="ChEBI" id="CHEBI:57945"/>
        <dbReference type="ChEBI" id="CHEBI:58452"/>
        <dbReference type="EC" id="1.1.1.262"/>
    </reaction>
</comment>
<comment type="function">
    <text evidence="7">Catalyzes the NAD(P)-dependent oxidation of 4-(phosphooxy)-L-threonine (HTP) into 2-amino-3-oxo-4-(phosphooxy)butyric acid which spontaneously decarboxylates to form 3-amino-2-oxopropyl phosphate (AHAP).</text>
</comment>
<feature type="binding site" evidence="7">
    <location>
        <position position="289"/>
    </location>
    <ligand>
        <name>substrate</name>
    </ligand>
</feature>
<accession>A0A6M5YHB5</accession>
<keyword evidence="3 7" id="KW-0521">NADP</keyword>
<comment type="similarity">
    <text evidence="7">Belongs to the PdxA family.</text>
</comment>
<dbReference type="GO" id="GO:0008615">
    <property type="term" value="P:pyridoxine biosynthetic process"/>
    <property type="evidence" value="ECO:0007669"/>
    <property type="project" value="UniProtKB-UniRule"/>
</dbReference>
<dbReference type="Pfam" id="PF04166">
    <property type="entry name" value="PdxA"/>
    <property type="match status" value="1"/>
</dbReference>
<dbReference type="GO" id="GO:0046872">
    <property type="term" value="F:metal ion binding"/>
    <property type="evidence" value="ECO:0007669"/>
    <property type="project" value="UniProtKB-UniRule"/>
</dbReference>
<evidence type="ECO:0000256" key="7">
    <source>
        <dbReference type="HAMAP-Rule" id="MF_00536"/>
    </source>
</evidence>
<dbReference type="RefSeq" id="WP_227254700.1">
    <property type="nucleotide sequence ID" value="NZ_CP053452.2"/>
</dbReference>
<dbReference type="EC" id="1.1.1.262" evidence="7"/>
<evidence type="ECO:0000256" key="6">
    <source>
        <dbReference type="ARBA" id="ARBA00023096"/>
    </source>
</evidence>
<dbReference type="HAMAP" id="MF_00536">
    <property type="entry name" value="PdxA"/>
    <property type="match status" value="1"/>
</dbReference>
<dbReference type="GO" id="GO:0042823">
    <property type="term" value="P:pyridoxal phosphate biosynthetic process"/>
    <property type="evidence" value="ECO:0007669"/>
    <property type="project" value="UniProtKB-UniRule"/>
</dbReference>
<feature type="binding site" evidence="7">
    <location>
        <position position="142"/>
    </location>
    <ligand>
        <name>substrate</name>
    </ligand>
</feature>
<feature type="binding site" evidence="7">
    <location>
        <position position="216"/>
    </location>
    <ligand>
        <name>a divalent metal cation</name>
        <dbReference type="ChEBI" id="CHEBI:60240"/>
        <note>ligand shared between dimeric partners</note>
    </ligand>
</feature>
<sequence>MYALPRVAITMGDPAGVGPELCLRLLRDERVLNLCHPIVFGDAGVLNRVARQLDWPAPGRVIDRTDWARAGAVIDGPCVLDLKALDARAVEPGRVSAICGRAAYDFVTLAIDEALAGRVDAIATAPLHKEALHAAGVPFPGHTEILSSRTGADRSCMMLTADAITCSLVTVHVGYGAVPALLTEKSVRDTIDLTAEALRRIRGRAPRLIVCGLNPHAGEHGLFGEGEEERIIAPAIESARAAGTDVRGPLPPDTAFLPKYRAACDAYVCMYHDQGLIPLKALAFEEAVNVTLGLPIVRTSVDHGTAFDIAWQGVADVSSFVQAVKLAVKLCRPGIG</sequence>
<dbReference type="Gene3D" id="3.40.718.10">
    <property type="entry name" value="Isopropylmalate Dehydrogenase"/>
    <property type="match status" value="1"/>
</dbReference>
<dbReference type="NCBIfam" id="TIGR00557">
    <property type="entry name" value="pdxA"/>
    <property type="match status" value="1"/>
</dbReference>
<evidence type="ECO:0000256" key="4">
    <source>
        <dbReference type="ARBA" id="ARBA00023002"/>
    </source>
</evidence>
<evidence type="ECO:0000313" key="9">
    <source>
        <dbReference type="Proteomes" id="UP000503447"/>
    </source>
</evidence>
<dbReference type="GO" id="GO:0005737">
    <property type="term" value="C:cytoplasm"/>
    <property type="evidence" value="ECO:0007669"/>
    <property type="project" value="UniProtKB-SubCell"/>
</dbReference>
<keyword evidence="4 7" id="KW-0560">Oxidoreductase</keyword>
<dbReference type="InterPro" id="IPR005255">
    <property type="entry name" value="PdxA_fam"/>
</dbReference>
<proteinExistence type="inferred from homology"/>